<feature type="compositionally biased region" description="Gly residues" evidence="1">
    <location>
        <begin position="108"/>
        <end position="118"/>
    </location>
</feature>
<dbReference type="Proteomes" id="UP001266305">
    <property type="component" value="Unassembled WGS sequence"/>
</dbReference>
<evidence type="ECO:0000313" key="2">
    <source>
        <dbReference type="EMBL" id="KAK2092016.1"/>
    </source>
</evidence>
<gene>
    <name evidence="2" type="ORF">P7K49_028544</name>
</gene>
<sequence length="118" mass="13386">MPCQRETLRVEDKHHRCYRCHGIGMRAVRRHEAKEDPGEGRRRKGTLVQMQGLQLQGLAVMKTSTTDAAVYNIQKKLPKWVRHERIILLIQNSRLQTKTKKNKQADGKSGGGIGTASL</sequence>
<name>A0ABQ9U5A8_SAGOE</name>
<organism evidence="2 3">
    <name type="scientific">Saguinus oedipus</name>
    <name type="common">Cotton-top tamarin</name>
    <name type="synonym">Oedipomidas oedipus</name>
    <dbReference type="NCBI Taxonomy" id="9490"/>
    <lineage>
        <taxon>Eukaryota</taxon>
        <taxon>Metazoa</taxon>
        <taxon>Chordata</taxon>
        <taxon>Craniata</taxon>
        <taxon>Vertebrata</taxon>
        <taxon>Euteleostomi</taxon>
        <taxon>Mammalia</taxon>
        <taxon>Eutheria</taxon>
        <taxon>Euarchontoglires</taxon>
        <taxon>Primates</taxon>
        <taxon>Haplorrhini</taxon>
        <taxon>Platyrrhini</taxon>
        <taxon>Cebidae</taxon>
        <taxon>Callitrichinae</taxon>
        <taxon>Saguinus</taxon>
    </lineage>
</organism>
<evidence type="ECO:0000313" key="3">
    <source>
        <dbReference type="Proteomes" id="UP001266305"/>
    </source>
</evidence>
<protein>
    <submittedName>
        <fullName evidence="2">Uncharacterized protein</fullName>
    </submittedName>
</protein>
<keyword evidence="3" id="KW-1185">Reference proteome</keyword>
<reference evidence="2 3" key="1">
    <citation type="submission" date="2023-05" db="EMBL/GenBank/DDBJ databases">
        <title>B98-5 Cell Line De Novo Hybrid Assembly: An Optical Mapping Approach.</title>
        <authorList>
            <person name="Kananen K."/>
            <person name="Auerbach J.A."/>
            <person name="Kautto E."/>
            <person name="Blachly J.S."/>
        </authorList>
    </citation>
    <scope>NUCLEOTIDE SEQUENCE [LARGE SCALE GENOMIC DNA]</scope>
    <source>
        <strain evidence="2">B95-8</strain>
        <tissue evidence="2">Cell line</tissue>
    </source>
</reference>
<feature type="region of interest" description="Disordered" evidence="1">
    <location>
        <begin position="96"/>
        <end position="118"/>
    </location>
</feature>
<accession>A0ABQ9U5A8</accession>
<evidence type="ECO:0000256" key="1">
    <source>
        <dbReference type="SAM" id="MobiDB-lite"/>
    </source>
</evidence>
<dbReference type="EMBL" id="JASSZA010000015">
    <property type="protein sequence ID" value="KAK2092016.1"/>
    <property type="molecule type" value="Genomic_DNA"/>
</dbReference>
<comment type="caution">
    <text evidence="2">The sequence shown here is derived from an EMBL/GenBank/DDBJ whole genome shotgun (WGS) entry which is preliminary data.</text>
</comment>
<proteinExistence type="predicted"/>